<dbReference type="GO" id="GO:0046872">
    <property type="term" value="F:metal ion binding"/>
    <property type="evidence" value="ECO:0007669"/>
    <property type="project" value="UniProtKB-KW"/>
</dbReference>
<keyword evidence="2" id="KW-0479">Metal-binding</keyword>
<evidence type="ECO:0000313" key="6">
    <source>
        <dbReference type="EMBL" id="KAH7152696.1"/>
    </source>
</evidence>
<evidence type="ECO:0000259" key="5">
    <source>
        <dbReference type="SMART" id="SM00863"/>
    </source>
</evidence>
<dbReference type="EMBL" id="JAGMUV010000006">
    <property type="protein sequence ID" value="KAH7152696.1"/>
    <property type="molecule type" value="Genomic_DNA"/>
</dbReference>
<comment type="caution">
    <text evidence="6">The sequence shown here is derived from an EMBL/GenBank/DDBJ whole genome shotgun (WGS) entry which is preliminary data.</text>
</comment>
<dbReference type="GO" id="GO:0043039">
    <property type="term" value="P:tRNA aminoacylation"/>
    <property type="evidence" value="ECO:0007669"/>
    <property type="project" value="InterPro"/>
</dbReference>
<dbReference type="Gene3D" id="2.40.30.130">
    <property type="match status" value="1"/>
</dbReference>
<evidence type="ECO:0000256" key="1">
    <source>
        <dbReference type="ARBA" id="ARBA00001947"/>
    </source>
</evidence>
<dbReference type="InterPro" id="IPR051335">
    <property type="entry name" value="Alanyl-tRNA_Editing_Enzymes"/>
</dbReference>
<reference evidence="6" key="1">
    <citation type="journal article" date="2021" name="Nat. Commun.">
        <title>Genetic determinants of endophytism in the Arabidopsis root mycobiome.</title>
        <authorList>
            <person name="Mesny F."/>
            <person name="Miyauchi S."/>
            <person name="Thiergart T."/>
            <person name="Pickel B."/>
            <person name="Atanasova L."/>
            <person name="Karlsson M."/>
            <person name="Huettel B."/>
            <person name="Barry K.W."/>
            <person name="Haridas S."/>
            <person name="Chen C."/>
            <person name="Bauer D."/>
            <person name="Andreopoulos W."/>
            <person name="Pangilinan J."/>
            <person name="LaButti K."/>
            <person name="Riley R."/>
            <person name="Lipzen A."/>
            <person name="Clum A."/>
            <person name="Drula E."/>
            <person name="Henrissat B."/>
            <person name="Kohler A."/>
            <person name="Grigoriev I.V."/>
            <person name="Martin F.M."/>
            <person name="Hacquard S."/>
        </authorList>
    </citation>
    <scope>NUCLEOTIDE SEQUENCE</scope>
    <source>
        <strain evidence="6">MPI-CAGE-AT-0147</strain>
    </source>
</reference>
<keyword evidence="4" id="KW-0175">Coiled coil</keyword>
<evidence type="ECO:0000256" key="3">
    <source>
        <dbReference type="ARBA" id="ARBA00022833"/>
    </source>
</evidence>
<feature type="domain" description="Threonyl/alanyl tRNA synthetase SAD" evidence="5">
    <location>
        <begin position="222"/>
        <end position="265"/>
    </location>
</feature>
<dbReference type="PANTHER" id="PTHR43462:SF1">
    <property type="entry name" value="ALANYL-TRNA EDITING PROTEIN AARSD1"/>
    <property type="match status" value="1"/>
</dbReference>
<keyword evidence="3" id="KW-0862">Zinc</keyword>
<dbReference type="GO" id="GO:0004812">
    <property type="term" value="F:aminoacyl-tRNA ligase activity"/>
    <property type="evidence" value="ECO:0007669"/>
    <property type="project" value="UniProtKB-KW"/>
</dbReference>
<feature type="coiled-coil region" evidence="4">
    <location>
        <begin position="303"/>
        <end position="330"/>
    </location>
</feature>
<gene>
    <name evidence="6" type="ORF">EDB81DRAFT_855263</name>
</gene>
<dbReference type="SMART" id="SM00863">
    <property type="entry name" value="tRNA_SAD"/>
    <property type="match status" value="1"/>
</dbReference>
<protein>
    <submittedName>
        <fullName evidence="6">Threonyl and alanyl tRNA synthetase second additional domain-containing protein</fullName>
    </submittedName>
</protein>
<keyword evidence="6" id="KW-0030">Aminoacyl-tRNA synthetase</keyword>
<keyword evidence="7" id="KW-1185">Reference proteome</keyword>
<dbReference type="OrthoDB" id="288942at2759"/>
<evidence type="ECO:0000256" key="2">
    <source>
        <dbReference type="ARBA" id="ARBA00022723"/>
    </source>
</evidence>
<dbReference type="GO" id="GO:0002196">
    <property type="term" value="F:Ser-tRNA(Ala) deacylase activity"/>
    <property type="evidence" value="ECO:0007669"/>
    <property type="project" value="TreeGrafter"/>
</dbReference>
<dbReference type="Gene3D" id="3.30.980.10">
    <property type="entry name" value="Threonyl-trna Synthetase, Chain A, domain 2"/>
    <property type="match status" value="1"/>
</dbReference>
<dbReference type="InterPro" id="IPR018163">
    <property type="entry name" value="Thr/Ala-tRNA-synth_IIc_edit"/>
</dbReference>
<evidence type="ECO:0000313" key="7">
    <source>
        <dbReference type="Proteomes" id="UP000738349"/>
    </source>
</evidence>
<dbReference type="Proteomes" id="UP000738349">
    <property type="component" value="Unassembled WGS sequence"/>
</dbReference>
<comment type="cofactor">
    <cofactor evidence="1">
        <name>Zn(2+)</name>
        <dbReference type="ChEBI" id="CHEBI:29105"/>
    </cofactor>
</comment>
<name>A0A9P9J7U5_9HYPO</name>
<organism evidence="6 7">
    <name type="scientific">Dactylonectria macrodidyma</name>
    <dbReference type="NCBI Taxonomy" id="307937"/>
    <lineage>
        <taxon>Eukaryota</taxon>
        <taxon>Fungi</taxon>
        <taxon>Dikarya</taxon>
        <taxon>Ascomycota</taxon>
        <taxon>Pezizomycotina</taxon>
        <taxon>Sordariomycetes</taxon>
        <taxon>Hypocreomycetidae</taxon>
        <taxon>Hypocreales</taxon>
        <taxon>Nectriaceae</taxon>
        <taxon>Dactylonectria</taxon>
    </lineage>
</organism>
<dbReference type="InterPro" id="IPR012947">
    <property type="entry name" value="tRNA_SAD"/>
</dbReference>
<evidence type="ECO:0000256" key="4">
    <source>
        <dbReference type="SAM" id="Coils"/>
    </source>
</evidence>
<sequence length="436" mass="47653">MAEYLTTPQGQMVGALACQKDSYLRSIQAEVVSCVKYSPPKVIGGQKKKKATLDGSSVNYSDSWLVEFSDSVLFPEGGGQPCDYGSVVPLSSPDSKPIPITRIERQGLKCVYFVGEALEPGVAVRQDVDFKRRWDHMQQHTGQHLLSAIMDTYDNLETVGWGMGADGGMNYVDLPRKPSPSEMQAIQERCNEAIRENLTITVTTPDNGNDSTGDHDPEKGLVRVISIGNIDQNACCGTHLAQTSHISLILLHHTQPTHGKNCRLYFSVGDRAIKASAESINALRSIAKTISSSSDPTELVANVNRINETAADLKRRERNLLSEIAKYEGDRVKAMLQGSKKAWVYRPSGTLDFLNMVVFEVRDVAQGSGVVVLAAGEGKEGGPIVVVGEKDLVSEVVKKIQEVMPSVKGGGKGERWQGKVKEWKKEDIEAIRNLVE</sequence>
<accession>A0A9P9J7U5</accession>
<keyword evidence="6" id="KW-0436">Ligase</keyword>
<dbReference type="GO" id="GO:0005524">
    <property type="term" value="F:ATP binding"/>
    <property type="evidence" value="ECO:0007669"/>
    <property type="project" value="InterPro"/>
</dbReference>
<dbReference type="PANTHER" id="PTHR43462">
    <property type="entry name" value="ALANYL-TRNA EDITING PROTEIN"/>
    <property type="match status" value="1"/>
</dbReference>
<proteinExistence type="predicted"/>
<dbReference type="AlphaFoldDB" id="A0A9P9J7U5"/>
<dbReference type="SUPFAM" id="SSF55186">
    <property type="entry name" value="ThrRS/AlaRS common domain"/>
    <property type="match status" value="1"/>
</dbReference>
<dbReference type="Pfam" id="PF07973">
    <property type="entry name" value="tRNA_SAD"/>
    <property type="match status" value="1"/>
</dbReference>